<proteinExistence type="predicted"/>
<sequence length="83" mass="8919">MSDQHCDTPACQEAADRAVKKVFAILGVDVDVPEQVEEFREDLRFGRRMRKAADHGFLALVGLVAVALGAAVWAGITSKLGGH</sequence>
<protein>
    <recommendedName>
        <fullName evidence="4">Transmembrane protein</fullName>
    </recommendedName>
</protein>
<evidence type="ECO:0000256" key="1">
    <source>
        <dbReference type="SAM" id="Phobius"/>
    </source>
</evidence>
<keyword evidence="3" id="KW-1185">Reference proteome</keyword>
<reference evidence="2 3" key="1">
    <citation type="submission" date="2019-08" db="EMBL/GenBank/DDBJ databases">
        <authorList>
            <person name="Peeters C."/>
        </authorList>
    </citation>
    <scope>NUCLEOTIDE SEQUENCE [LARGE SCALE GENOMIC DNA]</scope>
    <source>
        <strain evidence="2 3">LMG 31109</strain>
    </source>
</reference>
<accession>A0A5E4X5X5</accession>
<evidence type="ECO:0000313" key="3">
    <source>
        <dbReference type="Proteomes" id="UP000367825"/>
    </source>
</evidence>
<gene>
    <name evidence="2" type="ORF">PNO31109_03669</name>
</gene>
<evidence type="ECO:0008006" key="4">
    <source>
        <dbReference type="Google" id="ProtNLM"/>
    </source>
</evidence>
<dbReference type="Proteomes" id="UP000367825">
    <property type="component" value="Unassembled WGS sequence"/>
</dbReference>
<dbReference type="EMBL" id="CABPSC010000016">
    <property type="protein sequence ID" value="VVE31747.1"/>
    <property type="molecule type" value="Genomic_DNA"/>
</dbReference>
<dbReference type="RefSeq" id="WP_015973918.1">
    <property type="nucleotide sequence ID" value="NZ_CABPSC010000016.1"/>
</dbReference>
<keyword evidence="1" id="KW-0472">Membrane</keyword>
<keyword evidence="1" id="KW-0812">Transmembrane</keyword>
<keyword evidence="1" id="KW-1133">Transmembrane helix</keyword>
<evidence type="ECO:0000313" key="2">
    <source>
        <dbReference type="EMBL" id="VVE31747.1"/>
    </source>
</evidence>
<dbReference type="AlphaFoldDB" id="A0A5E4X5X5"/>
<organism evidence="2 3">
    <name type="scientific">Pandoraea nosoerga</name>
    <dbReference type="NCBI Taxonomy" id="2508296"/>
    <lineage>
        <taxon>Bacteria</taxon>
        <taxon>Pseudomonadati</taxon>
        <taxon>Pseudomonadota</taxon>
        <taxon>Betaproteobacteria</taxon>
        <taxon>Burkholderiales</taxon>
        <taxon>Burkholderiaceae</taxon>
        <taxon>Pandoraea</taxon>
    </lineage>
</organism>
<feature type="transmembrane region" description="Helical" evidence="1">
    <location>
        <begin position="57"/>
        <end position="76"/>
    </location>
</feature>
<dbReference type="OrthoDB" id="9154274at2"/>
<name>A0A5E4X5X5_9BURK</name>